<feature type="non-terminal residue" evidence="2">
    <location>
        <position position="1"/>
    </location>
</feature>
<dbReference type="SUPFAM" id="SSF53098">
    <property type="entry name" value="Ribonuclease H-like"/>
    <property type="match status" value="1"/>
</dbReference>
<accession>A0A392RM42</accession>
<reference evidence="2 3" key="1">
    <citation type="journal article" date="2018" name="Front. Plant Sci.">
        <title>Red Clover (Trifolium pratense) and Zigzag Clover (T. medium) - A Picture of Genomic Similarities and Differences.</title>
        <authorList>
            <person name="Dluhosova J."/>
            <person name="Istvanek J."/>
            <person name="Nedelnik J."/>
            <person name="Repkova J."/>
        </authorList>
    </citation>
    <scope>NUCLEOTIDE SEQUENCE [LARGE SCALE GENOMIC DNA]</scope>
    <source>
        <strain evidence="3">cv. 10/8</strain>
        <tissue evidence="2">Leaf</tissue>
    </source>
</reference>
<organism evidence="2 3">
    <name type="scientific">Trifolium medium</name>
    <dbReference type="NCBI Taxonomy" id="97028"/>
    <lineage>
        <taxon>Eukaryota</taxon>
        <taxon>Viridiplantae</taxon>
        <taxon>Streptophyta</taxon>
        <taxon>Embryophyta</taxon>
        <taxon>Tracheophyta</taxon>
        <taxon>Spermatophyta</taxon>
        <taxon>Magnoliopsida</taxon>
        <taxon>eudicotyledons</taxon>
        <taxon>Gunneridae</taxon>
        <taxon>Pentapetalae</taxon>
        <taxon>rosids</taxon>
        <taxon>fabids</taxon>
        <taxon>Fabales</taxon>
        <taxon>Fabaceae</taxon>
        <taxon>Papilionoideae</taxon>
        <taxon>50 kb inversion clade</taxon>
        <taxon>NPAAA clade</taxon>
        <taxon>Hologalegina</taxon>
        <taxon>IRL clade</taxon>
        <taxon>Trifolieae</taxon>
        <taxon>Trifolium</taxon>
    </lineage>
</organism>
<dbReference type="InterPro" id="IPR036397">
    <property type="entry name" value="RNaseH_sf"/>
</dbReference>
<evidence type="ECO:0000313" key="2">
    <source>
        <dbReference type="EMBL" id="MCI36615.1"/>
    </source>
</evidence>
<sequence length="74" mass="7974">EWLGGSIKALGSCHALIAELWGVLEGLKLARWLGFDSIKLNVDSSSVAKVIQSGLNNCIGSMLVSKIRRMCTLD</sequence>
<dbReference type="GO" id="GO:0004523">
    <property type="term" value="F:RNA-DNA hybrid ribonuclease activity"/>
    <property type="evidence" value="ECO:0007669"/>
    <property type="project" value="InterPro"/>
</dbReference>
<comment type="caution">
    <text evidence="2">The sequence shown here is derived from an EMBL/GenBank/DDBJ whole genome shotgun (WGS) entry which is preliminary data.</text>
</comment>
<feature type="domain" description="RNase H type-1" evidence="1">
    <location>
        <begin position="6"/>
        <end position="70"/>
    </location>
</feature>
<dbReference type="InterPro" id="IPR012337">
    <property type="entry name" value="RNaseH-like_sf"/>
</dbReference>
<protein>
    <submittedName>
        <fullName evidence="2">Ribonuclease H protein</fullName>
    </submittedName>
</protein>
<evidence type="ECO:0000313" key="3">
    <source>
        <dbReference type="Proteomes" id="UP000265520"/>
    </source>
</evidence>
<evidence type="ECO:0000259" key="1">
    <source>
        <dbReference type="Pfam" id="PF13456"/>
    </source>
</evidence>
<name>A0A392RM42_9FABA</name>
<dbReference type="Gene3D" id="3.30.420.10">
    <property type="entry name" value="Ribonuclease H-like superfamily/Ribonuclease H"/>
    <property type="match status" value="1"/>
</dbReference>
<dbReference type="GO" id="GO:0003676">
    <property type="term" value="F:nucleic acid binding"/>
    <property type="evidence" value="ECO:0007669"/>
    <property type="project" value="InterPro"/>
</dbReference>
<keyword evidence="3" id="KW-1185">Reference proteome</keyword>
<dbReference type="Pfam" id="PF13456">
    <property type="entry name" value="RVT_3"/>
    <property type="match status" value="1"/>
</dbReference>
<proteinExistence type="predicted"/>
<dbReference type="AlphaFoldDB" id="A0A392RM42"/>
<dbReference type="EMBL" id="LXQA010235695">
    <property type="protein sequence ID" value="MCI36615.1"/>
    <property type="molecule type" value="Genomic_DNA"/>
</dbReference>
<dbReference type="Proteomes" id="UP000265520">
    <property type="component" value="Unassembled WGS sequence"/>
</dbReference>
<dbReference type="InterPro" id="IPR002156">
    <property type="entry name" value="RNaseH_domain"/>
</dbReference>